<organism evidence="1 2">
    <name type="scientific">Neoroseomonas eburnea</name>
    <dbReference type="NCBI Taxonomy" id="1346889"/>
    <lineage>
        <taxon>Bacteria</taxon>
        <taxon>Pseudomonadati</taxon>
        <taxon>Pseudomonadota</taxon>
        <taxon>Alphaproteobacteria</taxon>
        <taxon>Acetobacterales</taxon>
        <taxon>Acetobacteraceae</taxon>
        <taxon>Neoroseomonas</taxon>
    </lineage>
</organism>
<dbReference type="InterPro" id="IPR006311">
    <property type="entry name" value="TAT_signal"/>
</dbReference>
<comment type="caution">
    <text evidence="1">The sequence shown here is derived from an EMBL/GenBank/DDBJ whole genome shotgun (WGS) entry which is preliminary data.</text>
</comment>
<dbReference type="EMBL" id="JAAEDL010000014">
    <property type="protein sequence ID" value="MBR0681766.1"/>
    <property type="molecule type" value="Genomic_DNA"/>
</dbReference>
<name>A0A9X9XDI0_9PROT</name>
<dbReference type="PROSITE" id="PS51318">
    <property type="entry name" value="TAT"/>
    <property type="match status" value="1"/>
</dbReference>
<dbReference type="Proteomes" id="UP001138709">
    <property type="component" value="Unassembled WGS sequence"/>
</dbReference>
<accession>A0A9X9XDI0</accession>
<dbReference type="Pfam" id="PF09898">
    <property type="entry name" value="DUF2125"/>
    <property type="match status" value="1"/>
</dbReference>
<dbReference type="AlphaFoldDB" id="A0A9X9XDI0"/>
<keyword evidence="2" id="KW-1185">Reference proteome</keyword>
<dbReference type="RefSeq" id="WP_211847298.1">
    <property type="nucleotide sequence ID" value="NZ_JAAEDL010000014.1"/>
</dbReference>
<dbReference type="InterPro" id="IPR018666">
    <property type="entry name" value="DUF2125"/>
</dbReference>
<sequence>MTAAKTPPPRPRRLFRRTALGLVSTLAALLLAHGLAWRWMTGALAVGFSDWATMRRAQGWEIEHELPYRGGWPFAARLTVPGLRVAGRSAALPDDFGFDAPEFVLQIAPPRLDRLVLTMPGELRLRLGNAEILLGAERLEATLALEPGLPPRALDVLAERLRATTPEGPFEAQRVAAALSARSGMADAEPIVMLEAAAEGVMLPPAPASPALAAFGRHVEQARLEAVLTGPLPLPGALPAYGPAAVAAAWRDAGGAVELRRMSLRWGTLVGEGEMRVTLDPALQPAAAGTLRLSDAPAALESMAAAGVITRGAARTAQGIATLLGRVPEGGRVPQVELPLMVANGTVALARIPLLRLAPLAWPDAAVPQRAMSPR</sequence>
<evidence type="ECO:0000313" key="1">
    <source>
        <dbReference type="EMBL" id="MBR0681766.1"/>
    </source>
</evidence>
<protein>
    <submittedName>
        <fullName evidence="1">DUF2125 domain-containing protein</fullName>
    </submittedName>
</protein>
<proteinExistence type="predicted"/>
<gene>
    <name evidence="1" type="ORF">GXW74_14825</name>
</gene>
<reference evidence="1" key="1">
    <citation type="submission" date="2020-01" db="EMBL/GenBank/DDBJ databases">
        <authorList>
            <person name="Rat A."/>
        </authorList>
    </citation>
    <scope>NUCLEOTIDE SEQUENCE</scope>
    <source>
        <strain evidence="1">LMG 31228</strain>
    </source>
</reference>
<reference evidence="1" key="2">
    <citation type="journal article" date="2021" name="Syst. Appl. Microbiol.">
        <title>Roseomonas hellenica sp. nov., isolated from roots of wild-growing Alkanna tinctoria.</title>
        <authorList>
            <person name="Rat A."/>
            <person name="Naranjo H.D."/>
            <person name="Lebbe L."/>
            <person name="Cnockaert M."/>
            <person name="Krigas N."/>
            <person name="Grigoriadou K."/>
            <person name="Maloupa E."/>
            <person name="Willems A."/>
        </authorList>
    </citation>
    <scope>NUCLEOTIDE SEQUENCE</scope>
    <source>
        <strain evidence="1">LMG 31228</strain>
    </source>
</reference>
<evidence type="ECO:0000313" key="2">
    <source>
        <dbReference type="Proteomes" id="UP001138709"/>
    </source>
</evidence>